<dbReference type="PANTHER" id="PTHR47992">
    <property type="entry name" value="PROTEIN PHOSPHATASE"/>
    <property type="match status" value="1"/>
</dbReference>
<dbReference type="InterPro" id="IPR001932">
    <property type="entry name" value="PPM-type_phosphatase-like_dom"/>
</dbReference>
<proteinExistence type="predicted"/>
<reference evidence="2" key="1">
    <citation type="journal article" date="2021" name="Microb. Physiol.">
        <title>Proteogenomic Insights into the Physiology of Marine, Sulfate-Reducing, Filamentous Desulfonema limicola and Desulfonema magnum.</title>
        <authorList>
            <person name="Schnaars V."/>
            <person name="Wohlbrand L."/>
            <person name="Scheve S."/>
            <person name="Hinrichs C."/>
            <person name="Reinhardt R."/>
            <person name="Rabus R."/>
        </authorList>
    </citation>
    <scope>NUCLEOTIDE SEQUENCE</scope>
    <source>
        <strain evidence="2">5ac10</strain>
    </source>
</reference>
<dbReference type="InterPro" id="IPR015655">
    <property type="entry name" value="PP2C"/>
</dbReference>
<dbReference type="PROSITE" id="PS51746">
    <property type="entry name" value="PPM_2"/>
    <property type="match status" value="1"/>
</dbReference>
<dbReference type="InterPro" id="IPR036457">
    <property type="entry name" value="PPM-type-like_dom_sf"/>
</dbReference>
<dbReference type="SMART" id="SM00332">
    <property type="entry name" value="PP2Cc"/>
    <property type="match status" value="1"/>
</dbReference>
<name>A0A975B3A6_9BACT</name>
<organism evidence="2 3">
    <name type="scientific">Desulfonema limicola</name>
    <dbReference type="NCBI Taxonomy" id="45656"/>
    <lineage>
        <taxon>Bacteria</taxon>
        <taxon>Pseudomonadati</taxon>
        <taxon>Thermodesulfobacteriota</taxon>
        <taxon>Desulfobacteria</taxon>
        <taxon>Desulfobacterales</taxon>
        <taxon>Desulfococcaceae</taxon>
        <taxon>Desulfonema</taxon>
    </lineage>
</organism>
<dbReference type="CDD" id="cd00143">
    <property type="entry name" value="PP2Cc"/>
    <property type="match status" value="1"/>
</dbReference>
<accession>A0A975B3A6</accession>
<feature type="domain" description="PPM-type phosphatase" evidence="1">
    <location>
        <begin position="6"/>
        <end position="251"/>
    </location>
</feature>
<gene>
    <name evidence="2" type="ORF">dnl_02100</name>
</gene>
<dbReference type="EMBL" id="CP061799">
    <property type="protein sequence ID" value="QTA78005.1"/>
    <property type="molecule type" value="Genomic_DNA"/>
</dbReference>
<evidence type="ECO:0000313" key="3">
    <source>
        <dbReference type="Proteomes" id="UP000663720"/>
    </source>
</evidence>
<dbReference type="SUPFAM" id="SSF81606">
    <property type="entry name" value="PP2C-like"/>
    <property type="match status" value="1"/>
</dbReference>
<protein>
    <submittedName>
        <fullName evidence="2">Phosphatase, PPM-type</fullName>
    </submittedName>
</protein>
<dbReference type="Proteomes" id="UP000663720">
    <property type="component" value="Chromosome"/>
</dbReference>
<dbReference type="RefSeq" id="WP_207689917.1">
    <property type="nucleotide sequence ID" value="NZ_CP061799.1"/>
</dbReference>
<dbReference type="AlphaFoldDB" id="A0A975B3A6"/>
<evidence type="ECO:0000313" key="2">
    <source>
        <dbReference type="EMBL" id="QTA78005.1"/>
    </source>
</evidence>
<dbReference type="GO" id="GO:0004722">
    <property type="term" value="F:protein serine/threonine phosphatase activity"/>
    <property type="evidence" value="ECO:0007669"/>
    <property type="project" value="InterPro"/>
</dbReference>
<dbReference type="KEGG" id="dli:dnl_02100"/>
<keyword evidence="3" id="KW-1185">Reference proteome</keyword>
<dbReference type="Gene3D" id="3.60.40.10">
    <property type="entry name" value="PPM-type phosphatase domain"/>
    <property type="match status" value="1"/>
</dbReference>
<dbReference type="Pfam" id="PF13672">
    <property type="entry name" value="PP2C_2"/>
    <property type="match status" value="1"/>
</dbReference>
<sequence length="272" mass="29855">MVVVESSGLTDVGMKRKGNEDALLFDDNLRLYIVADGMGGHQAGEVASSLVIKTMKDYMKRFNSGHEVEELEDFDNTLSKDANRLIAGINLSNQVVYQAAKSKASYRGMGSTVSSVYITNDTLITSNVGDSPIYLVRNNKIESLYVPHTVMAEQIAMNKTGDKYFASEYSHMLTRAMGIESGIKADTCELQCFKGDILVIASDGLTNKVSPEEILENVTKNKRPAKSCQQLVDMANERGGEDNITVIVLKIKSVKHKKSGIMGLISRLFRIG</sequence>
<evidence type="ECO:0000259" key="1">
    <source>
        <dbReference type="PROSITE" id="PS51746"/>
    </source>
</evidence>
<dbReference type="SMART" id="SM00331">
    <property type="entry name" value="PP2C_SIG"/>
    <property type="match status" value="1"/>
</dbReference>